<dbReference type="GO" id="GO:0015774">
    <property type="term" value="P:polysaccharide transport"/>
    <property type="evidence" value="ECO:0007669"/>
    <property type="project" value="InterPro"/>
</dbReference>
<sequence>MPVHARGLSRTTEEPLPENGSKPLTGQEAQGGPPGSVLILRVPGRESASNAHRLAKTAEDAGFRVLLAPYWPDGEAAWNNERTLLDLDIGSAPRLSAFAFQQRFGFDLDLIDLSLHLFATEPPSPDTILPETVWKQKLRGVAAIAIDLITHSGADTIFVPHGAEVISRILAVAATALERKLLFWESGFFPGYLYLDSQAPHFFRGKAHIDALPAPLAASTKARQFKAAWLGSRQSKYPQNDTNLETLEKWADADPRPILFLAGQVPTDANAVVHLKDEENLDELYQAILQHVPDSWRILYKPHPLTPRDPLADVALAPDRFLRLDVDLHDALTACKAVLVHSSNVGLEALLYGKPVLTLGRPIYEGRGLTTHLEQVNRLSGVLTDSGGLLLATEEAVLSFLDLLLDEALIADGDAVALQQRIRRTAPGAPQEPRKAWYGASVQALAEAACTMKASLEKHHRIDNALHNLTDEHRQVLERRIGKEALELHRFGGPPVPRIRYVAPPLPDLDAYLDTPARYLTIRLEDCIDPLNALDTNAEVQVFRVPTTQATPGDAVHVFQKEDIEALARQCGKIASIVGFDDAEFAHADNAVSWVVVFSAKAVVLPETGTAKFRPWTIPLDAFNLADDPRPRHDGFLGVIDATRHPLFGPFINVPSGVWQVCWRRPAASYVHRLARSVSSFMGTNALLAQVEWVEHINGEASTTAQGSFEAGLLTATAQRGAQYEFRFLLPPSSKLTSKVFSGFNGITLRQISR</sequence>
<dbReference type="OrthoDB" id="6713140at2"/>
<evidence type="ECO:0000256" key="1">
    <source>
        <dbReference type="SAM" id="MobiDB-lite"/>
    </source>
</evidence>
<comment type="caution">
    <text evidence="2">The sequence shown here is derived from an EMBL/GenBank/DDBJ whole genome shotgun (WGS) entry which is preliminary data.</text>
</comment>
<name>A0A4Y9RXC5_9CAUL</name>
<keyword evidence="3" id="KW-1185">Reference proteome</keyword>
<evidence type="ECO:0000313" key="2">
    <source>
        <dbReference type="EMBL" id="TFW13543.1"/>
    </source>
</evidence>
<proteinExistence type="predicted"/>
<dbReference type="AlphaFoldDB" id="A0A4Y9RXC5"/>
<feature type="region of interest" description="Disordered" evidence="1">
    <location>
        <begin position="1"/>
        <end position="35"/>
    </location>
</feature>
<protein>
    <recommendedName>
        <fullName evidence="4">Capsular biosynthesis protein</fullName>
    </recommendedName>
</protein>
<organism evidence="2 3">
    <name type="scientific">Brevundimonas intermedia</name>
    <dbReference type="NCBI Taxonomy" id="74315"/>
    <lineage>
        <taxon>Bacteria</taxon>
        <taxon>Pseudomonadati</taxon>
        <taxon>Pseudomonadota</taxon>
        <taxon>Alphaproteobacteria</taxon>
        <taxon>Caulobacterales</taxon>
        <taxon>Caulobacteraceae</taxon>
        <taxon>Brevundimonas</taxon>
    </lineage>
</organism>
<dbReference type="InterPro" id="IPR007833">
    <property type="entry name" value="Capsule_polysaccharide_synth"/>
</dbReference>
<evidence type="ECO:0000313" key="3">
    <source>
        <dbReference type="Proteomes" id="UP000298216"/>
    </source>
</evidence>
<accession>A0A4Y9RXC5</accession>
<dbReference type="Pfam" id="PF05159">
    <property type="entry name" value="Capsule_synth"/>
    <property type="match status" value="1"/>
</dbReference>
<gene>
    <name evidence="2" type="ORF">EGY25_06315</name>
</gene>
<dbReference type="Proteomes" id="UP000298216">
    <property type="component" value="Unassembled WGS sequence"/>
</dbReference>
<dbReference type="GO" id="GO:0000271">
    <property type="term" value="P:polysaccharide biosynthetic process"/>
    <property type="evidence" value="ECO:0007669"/>
    <property type="project" value="InterPro"/>
</dbReference>
<evidence type="ECO:0008006" key="4">
    <source>
        <dbReference type="Google" id="ProtNLM"/>
    </source>
</evidence>
<dbReference type="EMBL" id="SPVH01000004">
    <property type="protein sequence ID" value="TFW13543.1"/>
    <property type="molecule type" value="Genomic_DNA"/>
</dbReference>
<reference evidence="2 3" key="1">
    <citation type="submission" date="2019-03" db="EMBL/GenBank/DDBJ databases">
        <title>Draft genome of Brevundimonas sp. a heavy metal resistant soil bacteria.</title>
        <authorList>
            <person name="Soto J."/>
        </authorList>
    </citation>
    <scope>NUCLEOTIDE SEQUENCE [LARGE SCALE GENOMIC DNA]</scope>
    <source>
        <strain evidence="2 3">B-10</strain>
    </source>
</reference>
<dbReference type="SUPFAM" id="SSF53756">
    <property type="entry name" value="UDP-Glycosyltransferase/glycogen phosphorylase"/>
    <property type="match status" value="1"/>
</dbReference>